<evidence type="ECO:0000256" key="10">
    <source>
        <dbReference type="SAM" id="Coils"/>
    </source>
</evidence>
<evidence type="ECO:0000256" key="1">
    <source>
        <dbReference type="ARBA" id="ARBA00004477"/>
    </source>
</evidence>
<dbReference type="GO" id="GO:0016255">
    <property type="term" value="P:attachment of GPI anchor to protein"/>
    <property type="evidence" value="ECO:0007669"/>
    <property type="project" value="InterPro"/>
</dbReference>
<evidence type="ECO:0000256" key="5">
    <source>
        <dbReference type="ARBA" id="ARBA00022692"/>
    </source>
</evidence>
<keyword evidence="10" id="KW-0175">Coiled coil</keyword>
<evidence type="ECO:0000256" key="11">
    <source>
        <dbReference type="SAM" id="Phobius"/>
    </source>
</evidence>
<dbReference type="AlphaFoldDB" id="A0A9N8V8K4"/>
<dbReference type="OrthoDB" id="28748at2759"/>
<evidence type="ECO:0000313" key="13">
    <source>
        <dbReference type="Proteomes" id="UP000789405"/>
    </source>
</evidence>
<evidence type="ECO:0000256" key="6">
    <source>
        <dbReference type="ARBA" id="ARBA00022824"/>
    </source>
</evidence>
<feature type="coiled-coil region" evidence="10">
    <location>
        <begin position="605"/>
        <end position="647"/>
    </location>
</feature>
<evidence type="ECO:0000256" key="9">
    <source>
        <dbReference type="ARBA" id="ARBA00023180"/>
    </source>
</evidence>
<sequence>MEKVQENDKSRRLIIISFWVIILIGLPLWWKTTEVYRAQLPFAEIEEWSKWEAFDLDFPTTFILHIADVKSDVNDYKIFSNMIENSIMSKYNLINSTHNDTGYPKPIRFPVKIEVVKWNDWMNAVKEGFNSDLLNFLVNKNGQYGFYILPGNNSKTRVLVGNQRQAIVEIGHWDIGKHFILLDILFLPEQAAIKKFIRGPSAEAKVDVDSMRTMKYSPMYQVTFSLMNGDPSTLLVDWDIKQAVVKYLRPFVDKISMISNLTVESQIQHYARLTFEPQKNLHNDENYFYLTPDLLPHFINAAEWNLASAVSSYPTLNFILYVPSKDQSPLYIKDSKGNIIENNAFLIPRWGGVIINNPDRSVGTHMFTFDELKSVMSIFIMQLRGLLGVQDFWMEARSALDSSISVDFMSPPNTAITMWELDSLIRRRIAENIVSTISTLKSLSQLVAEIPNMVVLDHIQTEVLLALDSLKKSCISLHTGQYEIALQHAKEAIERAETAFFDPTMVSMLYFPDEHKYAIYMPLFFRMVAGLLGSGLVITDDNQKLLSAIWPGRVLQLFIIPETPLQHFAAFTAFTAFTTFKMARRDIDRSFSIPDSSSQPPSQLLQEIVSQVEALQNETNNRKDQIIESLRQRVSKLEAENARLKTINRLLLYKNDGLFIWFHNSEKPQSPPSDCKRRLMNDNQFYKNRSLTVIRKNHN</sequence>
<comment type="pathway">
    <text evidence="2">Glycolipid biosynthesis; glycosylphosphatidylinositol-anchor biosynthesis.</text>
</comment>
<keyword evidence="6" id="KW-0256">Endoplasmic reticulum</keyword>
<dbReference type="Proteomes" id="UP000789405">
    <property type="component" value="Unassembled WGS sequence"/>
</dbReference>
<gene>
    <name evidence="12" type="ORF">DERYTH_LOCUS319</name>
</gene>
<dbReference type="GO" id="GO:0006506">
    <property type="term" value="P:GPI anchor biosynthetic process"/>
    <property type="evidence" value="ECO:0007669"/>
    <property type="project" value="UniProtKB-KW"/>
</dbReference>
<proteinExistence type="inferred from homology"/>
<keyword evidence="5 11" id="KW-0812">Transmembrane</keyword>
<dbReference type="GO" id="GO:0042765">
    <property type="term" value="C:GPI-anchor transamidase complex"/>
    <property type="evidence" value="ECO:0007669"/>
    <property type="project" value="InterPro"/>
</dbReference>
<comment type="caution">
    <text evidence="12">The sequence shown here is derived from an EMBL/GenBank/DDBJ whole genome shotgun (WGS) entry which is preliminary data.</text>
</comment>
<keyword evidence="7 11" id="KW-1133">Transmembrane helix</keyword>
<keyword evidence="4" id="KW-0337">GPI-anchor biosynthesis</keyword>
<comment type="similarity">
    <text evidence="3">Belongs to the PIGS family.</text>
</comment>
<dbReference type="EMBL" id="CAJVPY010000066">
    <property type="protein sequence ID" value="CAG8447671.1"/>
    <property type="molecule type" value="Genomic_DNA"/>
</dbReference>
<dbReference type="InterPro" id="IPR019540">
    <property type="entry name" value="PtdIno-glycan_biosynth_class_S"/>
</dbReference>
<evidence type="ECO:0000256" key="7">
    <source>
        <dbReference type="ARBA" id="ARBA00022989"/>
    </source>
</evidence>
<feature type="transmembrane region" description="Helical" evidence="11">
    <location>
        <begin position="12"/>
        <end position="30"/>
    </location>
</feature>
<evidence type="ECO:0000256" key="2">
    <source>
        <dbReference type="ARBA" id="ARBA00004687"/>
    </source>
</evidence>
<keyword evidence="9" id="KW-0325">Glycoprotein</keyword>
<evidence type="ECO:0000256" key="4">
    <source>
        <dbReference type="ARBA" id="ARBA00022502"/>
    </source>
</evidence>
<dbReference type="PANTHER" id="PTHR21072:SF13">
    <property type="entry name" value="GPI TRANSAMIDASE COMPONENT PIG-S"/>
    <property type="match status" value="1"/>
</dbReference>
<name>A0A9N8V8K4_9GLOM</name>
<dbReference type="Pfam" id="PF10510">
    <property type="entry name" value="PIG-S"/>
    <property type="match status" value="1"/>
</dbReference>
<protein>
    <submittedName>
        <fullName evidence="12">28626_t:CDS:1</fullName>
    </submittedName>
</protein>
<keyword evidence="8 11" id="KW-0472">Membrane</keyword>
<organism evidence="12 13">
    <name type="scientific">Dentiscutata erythropus</name>
    <dbReference type="NCBI Taxonomy" id="1348616"/>
    <lineage>
        <taxon>Eukaryota</taxon>
        <taxon>Fungi</taxon>
        <taxon>Fungi incertae sedis</taxon>
        <taxon>Mucoromycota</taxon>
        <taxon>Glomeromycotina</taxon>
        <taxon>Glomeromycetes</taxon>
        <taxon>Diversisporales</taxon>
        <taxon>Gigasporaceae</taxon>
        <taxon>Dentiscutata</taxon>
    </lineage>
</organism>
<evidence type="ECO:0000313" key="12">
    <source>
        <dbReference type="EMBL" id="CAG8447671.1"/>
    </source>
</evidence>
<reference evidence="12" key="1">
    <citation type="submission" date="2021-06" db="EMBL/GenBank/DDBJ databases">
        <authorList>
            <person name="Kallberg Y."/>
            <person name="Tangrot J."/>
            <person name="Rosling A."/>
        </authorList>
    </citation>
    <scope>NUCLEOTIDE SEQUENCE</scope>
    <source>
        <strain evidence="12">MA453B</strain>
    </source>
</reference>
<evidence type="ECO:0000256" key="8">
    <source>
        <dbReference type="ARBA" id="ARBA00023136"/>
    </source>
</evidence>
<keyword evidence="13" id="KW-1185">Reference proteome</keyword>
<comment type="subcellular location">
    <subcellularLocation>
        <location evidence="1">Endoplasmic reticulum membrane</location>
        <topology evidence="1">Multi-pass membrane protein</topology>
    </subcellularLocation>
</comment>
<accession>A0A9N8V8K4</accession>
<dbReference type="PANTHER" id="PTHR21072">
    <property type="entry name" value="GPI TRANSAMIDASE COMPONENT PIG-S"/>
    <property type="match status" value="1"/>
</dbReference>
<evidence type="ECO:0000256" key="3">
    <source>
        <dbReference type="ARBA" id="ARBA00005316"/>
    </source>
</evidence>